<feature type="binding site" evidence="7 10">
    <location>
        <position position="369"/>
    </location>
    <ligand>
        <name>Mg(2+)</name>
        <dbReference type="ChEBI" id="CHEBI:18420"/>
    </ligand>
</feature>
<evidence type="ECO:0000256" key="3">
    <source>
        <dbReference type="ARBA" id="ARBA00022676"/>
    </source>
</evidence>
<dbReference type="SUPFAM" id="SSF56235">
    <property type="entry name" value="N-terminal nucleophile aminohydrolases (Ntn hydrolases)"/>
    <property type="match status" value="1"/>
</dbReference>
<dbReference type="KEGG" id="cbv:U729_2111"/>
<dbReference type="HAMAP" id="MF_01931">
    <property type="entry name" value="PurF"/>
    <property type="match status" value="1"/>
</dbReference>
<dbReference type="PROSITE" id="PS51278">
    <property type="entry name" value="GATASE_TYPE_2"/>
    <property type="match status" value="1"/>
</dbReference>
<dbReference type="Proteomes" id="UP000030635">
    <property type="component" value="Chromosome"/>
</dbReference>
<evidence type="ECO:0000256" key="9">
    <source>
        <dbReference type="PIRSR" id="PIRSR000485-1"/>
    </source>
</evidence>
<evidence type="ECO:0000256" key="1">
    <source>
        <dbReference type="ARBA" id="ARBA00005209"/>
    </source>
</evidence>
<keyword evidence="6 7" id="KW-0315">Glutamine amidotransferase</keyword>
<evidence type="ECO:0000256" key="5">
    <source>
        <dbReference type="ARBA" id="ARBA00022755"/>
    </source>
</evidence>
<dbReference type="GO" id="GO:0004044">
    <property type="term" value="F:amidophosphoribosyltransferase activity"/>
    <property type="evidence" value="ECO:0007669"/>
    <property type="project" value="UniProtKB-UniRule"/>
</dbReference>
<proteinExistence type="inferred from homology"/>
<dbReference type="PIRSF" id="PIRSF000485">
    <property type="entry name" value="Amd_phspho_trans"/>
    <property type="match status" value="1"/>
</dbReference>
<dbReference type="GO" id="GO:0009113">
    <property type="term" value="P:purine nucleobase biosynthetic process"/>
    <property type="evidence" value="ECO:0007669"/>
    <property type="project" value="UniProtKB-UniRule"/>
</dbReference>
<evidence type="ECO:0000256" key="2">
    <source>
        <dbReference type="ARBA" id="ARBA00010138"/>
    </source>
</evidence>
<gene>
    <name evidence="7 13" type="primary">purF</name>
    <name evidence="13" type="ORF">U729_2111</name>
</gene>
<comment type="similarity">
    <text evidence="2 7 8">In the C-terminal section; belongs to the purine/pyrimidine phosphoribosyltransferase family.</text>
</comment>
<sequence length="478" mass="52383">MVHANFDIMDPQNDKFKDECGVFGVYANEPVDVASVTYYGLYALQHRGQESTGIAVSNGEEVKIHKGLGIITEAFTKENLDFLKEHNGNIAIGHVRYSTAGAKTIENSQPLLSTTKLGQIATAHNGNLVNYDVIRELLEEGGHVFNTTVDSEVITTLIARGSKKGIERAVIDAISAVRGSFAMVIMSKDKLIGVRDPHGIRPLCIGKIAEGYVLSSESCAIDAIGGELIRDVRPGEIVIIDENGIKSINYSENTTCRTCSFEYIYFARPDSVMDGIDVHTARVRQGEQLFKEYPIDADLVIAVPDSGIPAALGYSRASGIPYDVGFVKNRYVGRTFISPSQELRERAVAVKLNPLKVNVSGKKVIMIDDSIVRGTTSKHLIESLRRAGATEVHFLVASPVVKYPCYFGIDTPYRSELIGANKSLEEIRENIGCDSLGYLSLEGIYESLEKRRNFCVGCFNGVYPVSAPMEALNENLER</sequence>
<keyword evidence="3 7" id="KW-0328">Glycosyltransferase</keyword>
<dbReference type="InterPro" id="IPR000836">
    <property type="entry name" value="PRTase_dom"/>
</dbReference>
<dbReference type="Pfam" id="PF00156">
    <property type="entry name" value="Pribosyltran"/>
    <property type="match status" value="1"/>
</dbReference>
<name>A0A0A7FS99_9CLOT</name>
<evidence type="ECO:0000313" key="14">
    <source>
        <dbReference type="Proteomes" id="UP000030635"/>
    </source>
</evidence>
<feature type="binding site" evidence="7 11">
    <location>
        <position position="458"/>
    </location>
    <ligand>
        <name>[4Fe-4S] cluster</name>
        <dbReference type="ChEBI" id="CHEBI:49883"/>
    </ligand>
</feature>
<evidence type="ECO:0000259" key="12">
    <source>
        <dbReference type="PROSITE" id="PS51278"/>
    </source>
</evidence>
<dbReference type="Gene3D" id="3.60.20.10">
    <property type="entry name" value="Glutamine Phosphoribosylpyrophosphate, subunit 1, domain 1"/>
    <property type="match status" value="1"/>
</dbReference>
<keyword evidence="4 7" id="KW-0808">Transferase</keyword>
<keyword evidence="7 11" id="KW-0411">Iron-sulfur</keyword>
<dbReference type="GO" id="GO:0051539">
    <property type="term" value="F:4 iron, 4 sulfur cluster binding"/>
    <property type="evidence" value="ECO:0007669"/>
    <property type="project" value="UniProtKB-KW"/>
</dbReference>
<comment type="function">
    <text evidence="7">Catalyzes the formation of phosphoribosylamine from phosphoribosylpyrophosphate (PRPP) and glutamine.</text>
</comment>
<dbReference type="eggNOG" id="COG0034">
    <property type="taxonomic scope" value="Bacteria"/>
</dbReference>
<comment type="cofactor">
    <cofactor evidence="7 11">
        <name>[4Fe-4S] cluster</name>
        <dbReference type="ChEBI" id="CHEBI:49883"/>
    </cofactor>
    <text evidence="7 11">Binds 1 [4Fe-4S] cluster per subunit.</text>
</comment>
<dbReference type="GO" id="GO:0000287">
    <property type="term" value="F:magnesium ion binding"/>
    <property type="evidence" value="ECO:0007669"/>
    <property type="project" value="UniProtKB-UniRule"/>
</dbReference>
<evidence type="ECO:0000256" key="6">
    <source>
        <dbReference type="ARBA" id="ARBA00022962"/>
    </source>
</evidence>
<dbReference type="RefSeq" id="WP_039314614.1">
    <property type="nucleotide sequence ID" value="NZ_CP006905.1"/>
</dbReference>
<dbReference type="Pfam" id="PF13522">
    <property type="entry name" value="GATase_6"/>
    <property type="match status" value="1"/>
</dbReference>
<keyword evidence="7 11" id="KW-0408">Iron</keyword>
<evidence type="ECO:0000256" key="8">
    <source>
        <dbReference type="PIRNR" id="PIRNR000485"/>
    </source>
</evidence>
<dbReference type="HOGENOM" id="CLU_022389_3_1_9"/>
<dbReference type="OrthoDB" id="9801213at2"/>
<comment type="catalytic activity">
    <reaction evidence="7 8">
        <text>5-phospho-beta-D-ribosylamine + L-glutamate + diphosphate = 5-phospho-alpha-D-ribose 1-diphosphate + L-glutamine + H2O</text>
        <dbReference type="Rhea" id="RHEA:14905"/>
        <dbReference type="ChEBI" id="CHEBI:15377"/>
        <dbReference type="ChEBI" id="CHEBI:29985"/>
        <dbReference type="ChEBI" id="CHEBI:33019"/>
        <dbReference type="ChEBI" id="CHEBI:58017"/>
        <dbReference type="ChEBI" id="CHEBI:58359"/>
        <dbReference type="ChEBI" id="CHEBI:58681"/>
        <dbReference type="EC" id="2.4.2.14"/>
    </reaction>
</comment>
<keyword evidence="7 10" id="KW-0460">Magnesium</keyword>
<dbReference type="Gene3D" id="3.40.50.2020">
    <property type="match status" value="1"/>
</dbReference>
<dbReference type="NCBIfam" id="TIGR01134">
    <property type="entry name" value="purF"/>
    <property type="match status" value="1"/>
</dbReference>
<dbReference type="InterPro" id="IPR029055">
    <property type="entry name" value="Ntn_hydrolases_N"/>
</dbReference>
<evidence type="ECO:0000256" key="11">
    <source>
        <dbReference type="PIRSR" id="PIRSR000485-3"/>
    </source>
</evidence>
<keyword evidence="7 10" id="KW-0479">Metal-binding</keyword>
<dbReference type="AlphaFoldDB" id="A0A0A7FS99"/>
<dbReference type="InterPro" id="IPR005854">
    <property type="entry name" value="PurF"/>
</dbReference>
<dbReference type="UniPathway" id="UPA00074">
    <property type="reaction ID" value="UER00124"/>
</dbReference>
<evidence type="ECO:0000256" key="10">
    <source>
        <dbReference type="PIRSR" id="PIRSR000485-2"/>
    </source>
</evidence>
<feature type="binding site" evidence="7 11">
    <location>
        <position position="259"/>
    </location>
    <ligand>
        <name>[4Fe-4S] cluster</name>
        <dbReference type="ChEBI" id="CHEBI:49883"/>
    </ligand>
</feature>
<dbReference type="CDD" id="cd06223">
    <property type="entry name" value="PRTases_typeI"/>
    <property type="match status" value="1"/>
</dbReference>
<dbReference type="SUPFAM" id="SSF53271">
    <property type="entry name" value="PRTase-like"/>
    <property type="match status" value="1"/>
</dbReference>
<dbReference type="InterPro" id="IPR017932">
    <property type="entry name" value="GATase_2_dom"/>
</dbReference>
<protein>
    <recommendedName>
        <fullName evidence="7">Amidophosphoribosyltransferase</fullName>
        <shortName evidence="7">ATase</shortName>
        <ecNumber evidence="7">2.4.2.14</ecNumber>
    </recommendedName>
    <alternativeName>
        <fullName evidence="7">Glutamine phosphoribosylpyrophosphate amidotransferase</fullName>
        <shortName evidence="7">GPATase</shortName>
    </alternativeName>
</protein>
<dbReference type="InterPro" id="IPR035584">
    <property type="entry name" value="PurF_N"/>
</dbReference>
<organism evidence="13 14">
    <name type="scientific">Clostridium baratii str. Sullivan</name>
    <dbReference type="NCBI Taxonomy" id="1415775"/>
    <lineage>
        <taxon>Bacteria</taxon>
        <taxon>Bacillati</taxon>
        <taxon>Bacillota</taxon>
        <taxon>Clostridia</taxon>
        <taxon>Eubacteriales</taxon>
        <taxon>Clostridiaceae</taxon>
        <taxon>Clostridium</taxon>
    </lineage>
</organism>
<dbReference type="EMBL" id="CP006905">
    <property type="protein sequence ID" value="AIY82433.1"/>
    <property type="molecule type" value="Genomic_DNA"/>
</dbReference>
<accession>A0A0A7FS99</accession>
<dbReference type="EC" id="2.4.2.14" evidence="7"/>
<dbReference type="CDD" id="cd00715">
    <property type="entry name" value="GPATase_N"/>
    <property type="match status" value="1"/>
</dbReference>
<dbReference type="InterPro" id="IPR029057">
    <property type="entry name" value="PRTase-like"/>
</dbReference>
<reference evidence="13 14" key="1">
    <citation type="journal article" date="2015" name="Infect. Genet. Evol.">
        <title>Genomic sequences of six botulinum neurotoxin-producing strains representing three clostridial species illustrate the mobility and diversity of botulinum neurotoxin genes.</title>
        <authorList>
            <person name="Smith T.J."/>
            <person name="Hill K.K."/>
            <person name="Xie G."/>
            <person name="Foley B.T."/>
            <person name="Williamson C.H."/>
            <person name="Foster J.T."/>
            <person name="Johnson S.L."/>
            <person name="Chertkov O."/>
            <person name="Teshima H."/>
            <person name="Gibbons H.S."/>
            <person name="Johnsky L.A."/>
            <person name="Karavis M.A."/>
            <person name="Smith L.A."/>
        </authorList>
    </citation>
    <scope>NUCLEOTIDE SEQUENCE [LARGE SCALE GENOMIC DNA]</scope>
    <source>
        <strain evidence="13">Sullivan</strain>
    </source>
</reference>
<dbReference type="PANTHER" id="PTHR11907">
    <property type="entry name" value="AMIDOPHOSPHORIBOSYLTRANSFERASE"/>
    <property type="match status" value="1"/>
</dbReference>
<evidence type="ECO:0000313" key="13">
    <source>
        <dbReference type="EMBL" id="AIY82433.1"/>
    </source>
</evidence>
<feature type="binding site" evidence="7 10">
    <location>
        <position position="306"/>
    </location>
    <ligand>
        <name>Mg(2+)</name>
        <dbReference type="ChEBI" id="CHEBI:18420"/>
    </ligand>
</feature>
<keyword evidence="5 7" id="KW-0658">Purine biosynthesis</keyword>
<feature type="active site" description="Nucleophile" evidence="7 9">
    <location>
        <position position="20"/>
    </location>
</feature>
<dbReference type="GO" id="GO:0006189">
    <property type="term" value="P:'de novo' IMP biosynthetic process"/>
    <property type="evidence" value="ECO:0007669"/>
    <property type="project" value="UniProtKB-UniRule"/>
</dbReference>
<keyword evidence="14" id="KW-1185">Reference proteome</keyword>
<feature type="binding site" evidence="7 11">
    <location>
        <position position="405"/>
    </location>
    <ligand>
        <name>[4Fe-4S] cluster</name>
        <dbReference type="ChEBI" id="CHEBI:49883"/>
    </ligand>
</feature>
<dbReference type="STRING" id="1561.NPD11_908"/>
<feature type="binding site" evidence="7 11">
    <location>
        <position position="455"/>
    </location>
    <ligand>
        <name>[4Fe-4S] cluster</name>
        <dbReference type="ChEBI" id="CHEBI:49883"/>
    </ligand>
</feature>
<feature type="binding site" evidence="7 10">
    <location>
        <position position="368"/>
    </location>
    <ligand>
        <name>Mg(2+)</name>
        <dbReference type="ChEBI" id="CHEBI:18420"/>
    </ligand>
</feature>
<comment type="pathway">
    <text evidence="1 7 8">Purine metabolism; IMP biosynthesis via de novo pathway; N(1)-(5-phospho-D-ribosyl)glycinamide from 5-phospho-alpha-D-ribose 1-diphosphate: step 1/2.</text>
</comment>
<evidence type="ECO:0000256" key="4">
    <source>
        <dbReference type="ARBA" id="ARBA00022679"/>
    </source>
</evidence>
<feature type="domain" description="Glutamine amidotransferase type-2" evidence="12">
    <location>
        <begin position="20"/>
        <end position="243"/>
    </location>
</feature>
<comment type="cofactor">
    <cofactor evidence="7 10">
        <name>Mg(2+)</name>
        <dbReference type="ChEBI" id="CHEBI:18420"/>
    </cofactor>
    <text evidence="7 10">Binds 1 Mg(2+) ion per subunit.</text>
</comment>
<keyword evidence="7" id="KW-0004">4Fe-4S</keyword>
<evidence type="ECO:0000256" key="7">
    <source>
        <dbReference type="HAMAP-Rule" id="MF_01931"/>
    </source>
</evidence>